<accession>A0AAV6U1E3</accession>
<comment type="caution">
    <text evidence="2">The sequence shown here is derived from an EMBL/GenBank/DDBJ whole genome shotgun (WGS) entry which is preliminary data.</text>
</comment>
<sequence length="132" mass="14932">MHDTQKQRAQCPAKPIDQPDCITERGDVHVHGAHHHSIETVSSKQDAPLDPTFRRVKWVAEIKNKLAHDKQQKQKKEKTPGNLKTQLKHQLRTTEPPQEKSNQVTHPFCSLQRATGPGRGPSSRPSYEGIHS</sequence>
<gene>
    <name evidence="2" type="ORF">JTE90_021132</name>
</gene>
<evidence type="ECO:0000313" key="2">
    <source>
        <dbReference type="EMBL" id="KAG8177799.1"/>
    </source>
</evidence>
<feature type="compositionally biased region" description="Basic and acidic residues" evidence="1">
    <location>
        <begin position="65"/>
        <end position="79"/>
    </location>
</feature>
<reference evidence="2 3" key="1">
    <citation type="journal article" date="2022" name="Nat. Ecol. Evol.">
        <title>A masculinizing supergene underlies an exaggerated male reproductive morph in a spider.</title>
        <authorList>
            <person name="Hendrickx F."/>
            <person name="De Corte Z."/>
            <person name="Sonet G."/>
            <person name="Van Belleghem S.M."/>
            <person name="Kostlbacher S."/>
            <person name="Vangestel C."/>
        </authorList>
    </citation>
    <scope>NUCLEOTIDE SEQUENCE [LARGE SCALE GENOMIC DNA]</scope>
    <source>
        <strain evidence="2">W744_W776</strain>
    </source>
</reference>
<dbReference type="AlphaFoldDB" id="A0AAV6U1E3"/>
<keyword evidence="3" id="KW-1185">Reference proteome</keyword>
<dbReference type="Proteomes" id="UP000827092">
    <property type="component" value="Unassembled WGS sequence"/>
</dbReference>
<evidence type="ECO:0000256" key="1">
    <source>
        <dbReference type="SAM" id="MobiDB-lite"/>
    </source>
</evidence>
<proteinExistence type="predicted"/>
<protein>
    <submittedName>
        <fullName evidence="2">Uncharacterized protein</fullName>
    </submittedName>
</protein>
<feature type="region of interest" description="Disordered" evidence="1">
    <location>
        <begin position="65"/>
        <end position="132"/>
    </location>
</feature>
<feature type="region of interest" description="Disordered" evidence="1">
    <location>
        <begin position="1"/>
        <end position="26"/>
    </location>
</feature>
<name>A0AAV6U1E3_9ARAC</name>
<organism evidence="2 3">
    <name type="scientific">Oedothorax gibbosus</name>
    <dbReference type="NCBI Taxonomy" id="931172"/>
    <lineage>
        <taxon>Eukaryota</taxon>
        <taxon>Metazoa</taxon>
        <taxon>Ecdysozoa</taxon>
        <taxon>Arthropoda</taxon>
        <taxon>Chelicerata</taxon>
        <taxon>Arachnida</taxon>
        <taxon>Araneae</taxon>
        <taxon>Araneomorphae</taxon>
        <taxon>Entelegynae</taxon>
        <taxon>Araneoidea</taxon>
        <taxon>Linyphiidae</taxon>
        <taxon>Erigoninae</taxon>
        <taxon>Oedothorax</taxon>
    </lineage>
</organism>
<dbReference type="EMBL" id="JAFNEN010000748">
    <property type="protein sequence ID" value="KAG8177799.1"/>
    <property type="molecule type" value="Genomic_DNA"/>
</dbReference>
<feature type="compositionally biased region" description="Polar residues" evidence="1">
    <location>
        <begin position="93"/>
        <end position="105"/>
    </location>
</feature>
<evidence type="ECO:0000313" key="3">
    <source>
        <dbReference type="Proteomes" id="UP000827092"/>
    </source>
</evidence>